<organism evidence="1 2">
    <name type="scientific">Natronincola ferrireducens</name>
    <dbReference type="NCBI Taxonomy" id="393762"/>
    <lineage>
        <taxon>Bacteria</taxon>
        <taxon>Bacillati</taxon>
        <taxon>Bacillota</taxon>
        <taxon>Clostridia</taxon>
        <taxon>Peptostreptococcales</taxon>
        <taxon>Natronincolaceae</taxon>
        <taxon>Natronincola</taxon>
    </lineage>
</organism>
<dbReference type="Proteomes" id="UP000198718">
    <property type="component" value="Unassembled WGS sequence"/>
</dbReference>
<dbReference type="OrthoDB" id="4933449at2"/>
<evidence type="ECO:0000313" key="2">
    <source>
        <dbReference type="Proteomes" id="UP000198718"/>
    </source>
</evidence>
<dbReference type="STRING" id="393762.SAMN05660472_02309"/>
<sequence>MERFSQDFQQINIKTGDKVLFYKGKFVINELCFCTDSSKVWNPKVHKKISITEIVNDKWIKSISQYLLTYGKKEGLGTLPLYLTGELPENIFLNETHKQLIQKSLPILEEVLDKAINGKITESALQATKLIGLGPGLTPSGDDFLVGLLSTLLFAKERKDILGKLTEELKVHVKENAHKTTFLSKELLQFACNEEFSEIFHDFYETLREKDENKIIDATIKFMELGHSSGTDTLGGIVFGIILITNLISSLQN</sequence>
<protein>
    <recommendedName>
        <fullName evidence="3">DUF2877 domain-containing protein</fullName>
    </recommendedName>
</protein>
<evidence type="ECO:0000313" key="1">
    <source>
        <dbReference type="EMBL" id="SDK94067.1"/>
    </source>
</evidence>
<accession>A0A1G9G0F6</accession>
<name>A0A1G9G0F6_9FIRM</name>
<proteinExistence type="predicted"/>
<dbReference type="EMBL" id="FNFP01000005">
    <property type="protein sequence ID" value="SDK94067.1"/>
    <property type="molecule type" value="Genomic_DNA"/>
</dbReference>
<keyword evidence="2" id="KW-1185">Reference proteome</keyword>
<dbReference type="AlphaFoldDB" id="A0A1G9G0F6"/>
<dbReference type="InterPro" id="IPR021530">
    <property type="entry name" value="AllH-like"/>
</dbReference>
<evidence type="ECO:0008006" key="3">
    <source>
        <dbReference type="Google" id="ProtNLM"/>
    </source>
</evidence>
<gene>
    <name evidence="1" type="ORF">SAMN05660472_02309</name>
</gene>
<reference evidence="1 2" key="1">
    <citation type="submission" date="2016-10" db="EMBL/GenBank/DDBJ databases">
        <authorList>
            <person name="de Groot N.N."/>
        </authorList>
    </citation>
    <scope>NUCLEOTIDE SEQUENCE [LARGE SCALE GENOMIC DNA]</scope>
    <source>
        <strain evidence="1 2">DSM 18346</strain>
    </source>
</reference>
<dbReference type="Pfam" id="PF11392">
    <property type="entry name" value="AllH"/>
    <property type="match status" value="1"/>
</dbReference>
<dbReference type="RefSeq" id="WP_090553842.1">
    <property type="nucleotide sequence ID" value="NZ_FNFP01000005.1"/>
</dbReference>